<feature type="domain" description="SHSP" evidence="3">
    <location>
        <begin position="75"/>
        <end position="183"/>
    </location>
</feature>
<dbReference type="Gene3D" id="2.60.40.790">
    <property type="match status" value="2"/>
</dbReference>
<evidence type="ECO:0000313" key="6">
    <source>
        <dbReference type="Proteomes" id="UP000663828"/>
    </source>
</evidence>
<comment type="caution">
    <text evidence="4">The sequence shown here is derived from an EMBL/GenBank/DDBJ whole genome shotgun (WGS) entry which is preliminary data.</text>
</comment>
<evidence type="ECO:0000313" key="4">
    <source>
        <dbReference type="EMBL" id="CAF0861092.1"/>
    </source>
</evidence>
<dbReference type="GO" id="GO:0042026">
    <property type="term" value="P:protein refolding"/>
    <property type="evidence" value="ECO:0007669"/>
    <property type="project" value="TreeGrafter"/>
</dbReference>
<dbReference type="InterPro" id="IPR001436">
    <property type="entry name" value="Alpha-crystallin/sHSP_animal"/>
</dbReference>
<dbReference type="GO" id="GO:0005737">
    <property type="term" value="C:cytoplasm"/>
    <property type="evidence" value="ECO:0007669"/>
    <property type="project" value="TreeGrafter"/>
</dbReference>
<dbReference type="GO" id="GO:0051082">
    <property type="term" value="F:unfolded protein binding"/>
    <property type="evidence" value="ECO:0007669"/>
    <property type="project" value="TreeGrafter"/>
</dbReference>
<dbReference type="PANTHER" id="PTHR45640:SF26">
    <property type="entry name" value="RE23625P"/>
    <property type="match status" value="1"/>
</dbReference>
<proteinExistence type="inferred from homology"/>
<dbReference type="Proteomes" id="UP000663852">
    <property type="component" value="Unassembled WGS sequence"/>
</dbReference>
<protein>
    <recommendedName>
        <fullName evidence="3">SHSP domain-containing protein</fullName>
    </recommendedName>
</protein>
<dbReference type="SUPFAM" id="SSF49764">
    <property type="entry name" value="HSP20-like chaperones"/>
    <property type="match status" value="2"/>
</dbReference>
<organism evidence="4 6">
    <name type="scientific">Adineta ricciae</name>
    <name type="common">Rotifer</name>
    <dbReference type="NCBI Taxonomy" id="249248"/>
    <lineage>
        <taxon>Eukaryota</taxon>
        <taxon>Metazoa</taxon>
        <taxon>Spiralia</taxon>
        <taxon>Gnathifera</taxon>
        <taxon>Rotifera</taxon>
        <taxon>Eurotatoria</taxon>
        <taxon>Bdelloidea</taxon>
        <taxon>Adinetida</taxon>
        <taxon>Adinetidae</taxon>
        <taxon>Adineta</taxon>
    </lineage>
</organism>
<accession>A0A813WGQ1</accession>
<evidence type="ECO:0000256" key="1">
    <source>
        <dbReference type="PROSITE-ProRule" id="PRU00285"/>
    </source>
</evidence>
<dbReference type="Pfam" id="PF00011">
    <property type="entry name" value="HSP20"/>
    <property type="match status" value="2"/>
</dbReference>
<comment type="similarity">
    <text evidence="1 2">Belongs to the small heat shock protein (HSP20) family.</text>
</comment>
<dbReference type="GO" id="GO:0009408">
    <property type="term" value="P:response to heat"/>
    <property type="evidence" value="ECO:0007669"/>
    <property type="project" value="TreeGrafter"/>
</dbReference>
<feature type="domain" description="SHSP" evidence="3">
    <location>
        <begin position="203"/>
        <end position="310"/>
    </location>
</feature>
<evidence type="ECO:0000259" key="3">
    <source>
        <dbReference type="PROSITE" id="PS01031"/>
    </source>
</evidence>
<gene>
    <name evidence="5" type="ORF">EDS130_LOCUS9861</name>
    <name evidence="4" type="ORF">XAT740_LOCUS5990</name>
</gene>
<dbReference type="EMBL" id="CAJNOR010000267">
    <property type="protein sequence ID" value="CAF0861092.1"/>
    <property type="molecule type" value="Genomic_DNA"/>
</dbReference>
<evidence type="ECO:0000313" key="5">
    <source>
        <dbReference type="EMBL" id="CAF0902687.1"/>
    </source>
</evidence>
<dbReference type="Proteomes" id="UP000663828">
    <property type="component" value="Unassembled WGS sequence"/>
</dbReference>
<dbReference type="GO" id="GO:0005634">
    <property type="term" value="C:nucleus"/>
    <property type="evidence" value="ECO:0007669"/>
    <property type="project" value="TreeGrafter"/>
</dbReference>
<dbReference type="InterPro" id="IPR008978">
    <property type="entry name" value="HSP20-like_chaperone"/>
</dbReference>
<dbReference type="AlphaFoldDB" id="A0A813WGQ1"/>
<dbReference type="PROSITE" id="PS01031">
    <property type="entry name" value="SHSP"/>
    <property type="match status" value="2"/>
</dbReference>
<reference evidence="4" key="1">
    <citation type="submission" date="2021-02" db="EMBL/GenBank/DDBJ databases">
        <authorList>
            <person name="Nowell W R."/>
        </authorList>
    </citation>
    <scope>NUCLEOTIDE SEQUENCE</scope>
</reference>
<evidence type="ECO:0000256" key="2">
    <source>
        <dbReference type="RuleBase" id="RU003616"/>
    </source>
</evidence>
<sequence>MSYFPVTHYRLFNDPYDRFFGDQQHFFDPWRDFDTFPTALSTTPSSFRWINQPRRISRSSFYTTSGNTNSTNGGNTLIPVTTTVTTPALSEKFRVQLNVAGFNPETIRTRVEGRRVIVEAKQEDRQGDGDYSIREIRKTYDLPEHADASNLASYVTPNNMLVIEVPIFHPQVERRISQTVADTNSLAQFGQYRDPIFDYAGFIGSSDFHPHIIDTNINGQKQLKMSLAVKNYRPEQIKVSVKNNELIVQAENVYNDNTRSERSFLTKSISLPPGAQIEQLRSFLNVDGILEIEAPFIEPNQMRSIEVQRQ</sequence>
<name>A0A813WGQ1_ADIRI</name>
<dbReference type="CDD" id="cd06526">
    <property type="entry name" value="metazoan_ACD"/>
    <property type="match status" value="2"/>
</dbReference>
<dbReference type="InterPro" id="IPR002068">
    <property type="entry name" value="A-crystallin/Hsp20_dom"/>
</dbReference>
<dbReference type="PANTHER" id="PTHR45640">
    <property type="entry name" value="HEAT SHOCK PROTEIN HSP-12.2-RELATED"/>
    <property type="match status" value="1"/>
</dbReference>
<keyword evidence="6" id="KW-1185">Reference proteome</keyword>
<dbReference type="OrthoDB" id="10060792at2759"/>
<dbReference type="EMBL" id="CAJNOJ010000033">
    <property type="protein sequence ID" value="CAF0902687.1"/>
    <property type="molecule type" value="Genomic_DNA"/>
</dbReference>